<dbReference type="PANTHER" id="PTHR24321:SF11">
    <property type="entry name" value="BLR0893 PROTEIN"/>
    <property type="match status" value="1"/>
</dbReference>
<gene>
    <name evidence="3" type="ORF">E0485_14810</name>
</gene>
<evidence type="ECO:0000256" key="2">
    <source>
        <dbReference type="ARBA" id="ARBA00023002"/>
    </source>
</evidence>
<dbReference type="SUPFAM" id="SSF51735">
    <property type="entry name" value="NAD(P)-binding Rossmann-fold domains"/>
    <property type="match status" value="1"/>
</dbReference>
<protein>
    <submittedName>
        <fullName evidence="3">SDR family oxidoreductase</fullName>
    </submittedName>
</protein>
<dbReference type="Pfam" id="PF13561">
    <property type="entry name" value="adh_short_C2"/>
    <property type="match status" value="1"/>
</dbReference>
<dbReference type="GO" id="GO:0008206">
    <property type="term" value="P:bile acid metabolic process"/>
    <property type="evidence" value="ECO:0007669"/>
    <property type="project" value="UniProtKB-ARBA"/>
</dbReference>
<proteinExistence type="inferred from homology"/>
<dbReference type="PRINTS" id="PR00080">
    <property type="entry name" value="SDRFAMILY"/>
</dbReference>
<evidence type="ECO:0000313" key="4">
    <source>
        <dbReference type="Proteomes" id="UP000295418"/>
    </source>
</evidence>
<dbReference type="RefSeq" id="WP_132418837.1">
    <property type="nucleotide sequence ID" value="NZ_SKFG01000014.1"/>
</dbReference>
<dbReference type="Gene3D" id="3.40.50.720">
    <property type="entry name" value="NAD(P)-binding Rossmann-like Domain"/>
    <property type="match status" value="1"/>
</dbReference>
<dbReference type="InterPro" id="IPR002347">
    <property type="entry name" value="SDR_fam"/>
</dbReference>
<sequence>MRLQDKVAIVTGGARGIGEAIVRRFVLEGAKVTIADVLGDGSKLASELQEAGYPVIYVHTDVSQAAPIQNMVSETIKAFGKLDIVVNNAAINVPGNVEELDEDVWDKTMQVNVKSMFLMGKYTIPELRKNGGGSIINMASANSYIAEPRLSAYVTSKGAILMLTKQMALDYASENIRVNAICPGWVDTTFNDAHADLYGGRDKVLEDLSSLQVLGRAIKPSEIANLALFLASDESSAMIGTPVLMDGGICIH</sequence>
<dbReference type="AlphaFoldDB" id="A0A4R4ED78"/>
<dbReference type="InterPro" id="IPR036291">
    <property type="entry name" value="NAD(P)-bd_dom_sf"/>
</dbReference>
<evidence type="ECO:0000313" key="3">
    <source>
        <dbReference type="EMBL" id="TCZ76111.1"/>
    </source>
</evidence>
<dbReference type="NCBIfam" id="NF005559">
    <property type="entry name" value="PRK07231.1"/>
    <property type="match status" value="1"/>
</dbReference>
<reference evidence="3 4" key="1">
    <citation type="submission" date="2019-03" db="EMBL/GenBank/DDBJ databases">
        <authorList>
            <person name="Kim M.K.M."/>
        </authorList>
    </citation>
    <scope>NUCLEOTIDE SEQUENCE [LARGE SCALE GENOMIC DNA]</scope>
    <source>
        <strain evidence="3 4">18JY21-1</strain>
    </source>
</reference>
<dbReference type="PANTHER" id="PTHR24321">
    <property type="entry name" value="DEHYDROGENASES, SHORT CHAIN"/>
    <property type="match status" value="1"/>
</dbReference>
<dbReference type="GO" id="GO:0016491">
    <property type="term" value="F:oxidoreductase activity"/>
    <property type="evidence" value="ECO:0007669"/>
    <property type="project" value="UniProtKB-KW"/>
</dbReference>
<dbReference type="EMBL" id="SKFG01000014">
    <property type="protein sequence ID" value="TCZ76111.1"/>
    <property type="molecule type" value="Genomic_DNA"/>
</dbReference>
<dbReference type="Proteomes" id="UP000295418">
    <property type="component" value="Unassembled WGS sequence"/>
</dbReference>
<dbReference type="InterPro" id="IPR020904">
    <property type="entry name" value="Sc_DH/Rdtase_CS"/>
</dbReference>
<keyword evidence="4" id="KW-1185">Reference proteome</keyword>
<dbReference type="PROSITE" id="PS00061">
    <property type="entry name" value="ADH_SHORT"/>
    <property type="match status" value="1"/>
</dbReference>
<evidence type="ECO:0000256" key="1">
    <source>
        <dbReference type="ARBA" id="ARBA00006484"/>
    </source>
</evidence>
<dbReference type="OrthoDB" id="9803333at2"/>
<comment type="similarity">
    <text evidence="1">Belongs to the short-chain dehydrogenases/reductases (SDR) family.</text>
</comment>
<dbReference type="PRINTS" id="PR00081">
    <property type="entry name" value="GDHRDH"/>
</dbReference>
<dbReference type="CDD" id="cd05233">
    <property type="entry name" value="SDR_c"/>
    <property type="match status" value="1"/>
</dbReference>
<name>A0A4R4ED78_9BACL</name>
<comment type="caution">
    <text evidence="3">The sequence shown here is derived from an EMBL/GenBank/DDBJ whole genome shotgun (WGS) entry which is preliminary data.</text>
</comment>
<keyword evidence="2" id="KW-0560">Oxidoreductase</keyword>
<dbReference type="FunFam" id="3.40.50.720:FF:000084">
    <property type="entry name" value="Short-chain dehydrogenase reductase"/>
    <property type="match status" value="1"/>
</dbReference>
<accession>A0A4R4ED78</accession>
<organism evidence="3 4">
    <name type="scientific">Paenibacillus albiflavus</name>
    <dbReference type="NCBI Taxonomy" id="2545760"/>
    <lineage>
        <taxon>Bacteria</taxon>
        <taxon>Bacillati</taxon>
        <taxon>Bacillota</taxon>
        <taxon>Bacilli</taxon>
        <taxon>Bacillales</taxon>
        <taxon>Paenibacillaceae</taxon>
        <taxon>Paenibacillus</taxon>
    </lineage>
</organism>